<keyword evidence="1" id="KW-0479">Metal-binding</keyword>
<evidence type="ECO:0000256" key="2">
    <source>
        <dbReference type="SAM" id="MobiDB-lite"/>
    </source>
</evidence>
<dbReference type="RefSeq" id="XP_030850777.1">
    <property type="nucleotide sequence ID" value="XM_030994917.1"/>
</dbReference>
<dbReference type="PROSITE" id="PS50271">
    <property type="entry name" value="ZF_UBP"/>
    <property type="match status" value="2"/>
</dbReference>
<dbReference type="GeneID" id="105446734"/>
<dbReference type="InParanoid" id="A0A7M7PIG0"/>
<feature type="region of interest" description="Disordered" evidence="2">
    <location>
        <begin position="479"/>
        <end position="539"/>
    </location>
</feature>
<feature type="domain" description="UBP-type" evidence="3">
    <location>
        <begin position="159"/>
        <end position="275"/>
    </location>
</feature>
<reference evidence="4" key="2">
    <citation type="submission" date="2021-01" db="UniProtKB">
        <authorList>
            <consortium name="EnsemblMetazoa"/>
        </authorList>
    </citation>
    <scope>IDENTIFICATION</scope>
</reference>
<feature type="compositionally biased region" description="Basic and acidic residues" evidence="2">
    <location>
        <begin position="284"/>
        <end position="304"/>
    </location>
</feature>
<evidence type="ECO:0000256" key="1">
    <source>
        <dbReference type="PROSITE-ProRule" id="PRU00502"/>
    </source>
</evidence>
<evidence type="ECO:0000259" key="3">
    <source>
        <dbReference type="PROSITE" id="PS50271"/>
    </source>
</evidence>
<dbReference type="InterPro" id="IPR001607">
    <property type="entry name" value="Znf_UBP"/>
</dbReference>
<dbReference type="KEGG" id="spu:105446734"/>
<feature type="region of interest" description="Disordered" evidence="2">
    <location>
        <begin position="283"/>
        <end position="306"/>
    </location>
</feature>
<dbReference type="RefSeq" id="XP_030850776.1">
    <property type="nucleotide sequence ID" value="XM_030994916.1"/>
</dbReference>
<keyword evidence="1" id="KW-0863">Zinc-finger</keyword>
<dbReference type="SMART" id="SM00290">
    <property type="entry name" value="ZnF_UBP"/>
    <property type="match status" value="2"/>
</dbReference>
<protein>
    <recommendedName>
        <fullName evidence="3">UBP-type domain-containing protein</fullName>
    </recommendedName>
</protein>
<dbReference type="InterPro" id="IPR013083">
    <property type="entry name" value="Znf_RING/FYVE/PHD"/>
</dbReference>
<dbReference type="Proteomes" id="UP000007110">
    <property type="component" value="Unassembled WGS sequence"/>
</dbReference>
<dbReference type="Gene3D" id="3.30.40.10">
    <property type="entry name" value="Zinc/RING finger domain, C3HC4 (zinc finger)"/>
    <property type="match status" value="2"/>
</dbReference>
<feature type="compositionally biased region" description="Low complexity" evidence="2">
    <location>
        <begin position="479"/>
        <end position="500"/>
    </location>
</feature>
<keyword evidence="1" id="KW-0862">Zinc</keyword>
<accession>A0A7M7PIG0</accession>
<feature type="compositionally biased region" description="Polar residues" evidence="2">
    <location>
        <begin position="504"/>
        <end position="539"/>
    </location>
</feature>
<evidence type="ECO:0000313" key="5">
    <source>
        <dbReference type="Proteomes" id="UP000007110"/>
    </source>
</evidence>
<dbReference type="OrthoDB" id="2020758at2759"/>
<evidence type="ECO:0000313" key="4">
    <source>
        <dbReference type="EnsemblMetazoa" id="XP_030850776"/>
    </source>
</evidence>
<keyword evidence="5" id="KW-1185">Reference proteome</keyword>
<sequence length="539" mass="60869">MDWIKKVAFQLKTVKGDGCTHLDKSVSLINVKKALQNYGFGQCSVPLCAADSYIEEEDDEPVIWLCLACGNQGCSRYSPAQHALKHYESATSGSHLLVVDLLNWTVWCYKCHGFLCDDAIISSESGTLGECIDWIKKQAFQQKQTDYHNSSDEETVKGDECTHLNNSVSLNNVKKALKNHGFGQCSLCAGDSYMEEEDDEPVIWLCLACGNQGCSRYSPAQHALKHFETARSNSHPLVVCLSNWTVWCYPCHDFLCLDAIIPSESRKLRECIDWIKKQAFQQKPAERSGSKKKSREADVDESHVRTYSSPIRSPLLTKERSQPKFRLTEKLAPTAAVETASSRTKTVSSDEVIAANLAGSREQFTNLQRQLLGRPEKPQEMQERDAFLDWVKQAVAGLDKTLWRNFQREIQQLVNHYVDMQDQQQQEQQELRPRPGLSTNQDSDPCPMQRRTPQSQLPYQVVNTIPVLGSQEGAWVQQQQFQQLVSPSSTPSIDSSTPDRPSQERPSMNFTGFSSLLDSMSEQQQDHPASSRPATQRHF</sequence>
<organism evidence="4 5">
    <name type="scientific">Strongylocentrotus purpuratus</name>
    <name type="common">Purple sea urchin</name>
    <dbReference type="NCBI Taxonomy" id="7668"/>
    <lineage>
        <taxon>Eukaryota</taxon>
        <taxon>Metazoa</taxon>
        <taxon>Echinodermata</taxon>
        <taxon>Eleutherozoa</taxon>
        <taxon>Echinozoa</taxon>
        <taxon>Echinoidea</taxon>
        <taxon>Euechinoidea</taxon>
        <taxon>Echinacea</taxon>
        <taxon>Camarodonta</taxon>
        <taxon>Echinidea</taxon>
        <taxon>Strongylocentrotidae</taxon>
        <taxon>Strongylocentrotus</taxon>
    </lineage>
</organism>
<dbReference type="AlphaFoldDB" id="A0A7M7PIG0"/>
<dbReference type="GO" id="GO:0008270">
    <property type="term" value="F:zinc ion binding"/>
    <property type="evidence" value="ECO:0007669"/>
    <property type="project" value="UniProtKB-KW"/>
</dbReference>
<dbReference type="SUPFAM" id="SSF57850">
    <property type="entry name" value="RING/U-box"/>
    <property type="match status" value="2"/>
</dbReference>
<dbReference type="EnsemblMetazoa" id="XM_030994916">
    <property type="protein sequence ID" value="XP_030850776"/>
    <property type="gene ID" value="LOC105446734"/>
</dbReference>
<feature type="domain" description="UBP-type" evidence="3">
    <location>
        <begin position="17"/>
        <end position="138"/>
    </location>
</feature>
<reference evidence="5" key="1">
    <citation type="submission" date="2015-02" db="EMBL/GenBank/DDBJ databases">
        <title>Genome sequencing for Strongylocentrotus purpuratus.</title>
        <authorList>
            <person name="Murali S."/>
            <person name="Liu Y."/>
            <person name="Vee V."/>
            <person name="English A."/>
            <person name="Wang M."/>
            <person name="Skinner E."/>
            <person name="Han Y."/>
            <person name="Muzny D.M."/>
            <person name="Worley K.C."/>
            <person name="Gibbs R.A."/>
        </authorList>
    </citation>
    <scope>NUCLEOTIDE SEQUENCE</scope>
</reference>
<feature type="region of interest" description="Disordered" evidence="2">
    <location>
        <begin position="421"/>
        <end position="457"/>
    </location>
</feature>
<dbReference type="Pfam" id="PF02148">
    <property type="entry name" value="zf-UBP"/>
    <property type="match status" value="2"/>
</dbReference>
<proteinExistence type="predicted"/>
<name>A0A7M7PIG0_STRPU</name>
<dbReference type="EnsemblMetazoa" id="XM_030994917">
    <property type="protein sequence ID" value="XP_030850777"/>
    <property type="gene ID" value="LOC105446734"/>
</dbReference>